<feature type="transmembrane region" description="Helical" evidence="5">
    <location>
        <begin position="73"/>
        <end position="95"/>
    </location>
</feature>
<dbReference type="Proteomes" id="UP000581688">
    <property type="component" value="Unassembled WGS sequence"/>
</dbReference>
<comment type="caution">
    <text evidence="6">The sequence shown here is derived from an EMBL/GenBank/DDBJ whole genome shotgun (WGS) entry which is preliminary data.</text>
</comment>
<keyword evidence="6" id="KW-0808">Transferase</keyword>
<evidence type="ECO:0000256" key="1">
    <source>
        <dbReference type="ARBA" id="ARBA00004141"/>
    </source>
</evidence>
<evidence type="ECO:0000256" key="3">
    <source>
        <dbReference type="ARBA" id="ARBA00022989"/>
    </source>
</evidence>
<dbReference type="Gene3D" id="1.20.120.1630">
    <property type="match status" value="1"/>
</dbReference>
<keyword evidence="2 5" id="KW-0812">Transmembrane</keyword>
<evidence type="ECO:0000256" key="5">
    <source>
        <dbReference type="SAM" id="Phobius"/>
    </source>
</evidence>
<keyword evidence="7" id="KW-1185">Reference proteome</keyword>
<accession>A0A841PXQ0</accession>
<organism evidence="6 7">
    <name type="scientific">Salirhabdus euzebyi</name>
    <dbReference type="NCBI Taxonomy" id="394506"/>
    <lineage>
        <taxon>Bacteria</taxon>
        <taxon>Bacillati</taxon>
        <taxon>Bacillota</taxon>
        <taxon>Bacilli</taxon>
        <taxon>Bacillales</taxon>
        <taxon>Bacillaceae</taxon>
        <taxon>Salirhabdus</taxon>
    </lineage>
</organism>
<evidence type="ECO:0000313" key="6">
    <source>
        <dbReference type="EMBL" id="MBB6452266.1"/>
    </source>
</evidence>
<dbReference type="Pfam" id="PF04140">
    <property type="entry name" value="ICMT"/>
    <property type="match status" value="1"/>
</dbReference>
<protein>
    <submittedName>
        <fullName evidence="6">Methyltransferase</fullName>
    </submittedName>
</protein>
<proteinExistence type="predicted"/>
<dbReference type="EMBL" id="JACHGH010000002">
    <property type="protein sequence ID" value="MBB6452266.1"/>
    <property type="molecule type" value="Genomic_DNA"/>
</dbReference>
<comment type="subcellular location">
    <subcellularLocation>
        <location evidence="1">Membrane</location>
        <topology evidence="1">Multi-pass membrane protein</topology>
    </subcellularLocation>
</comment>
<reference evidence="6 7" key="1">
    <citation type="submission" date="2020-08" db="EMBL/GenBank/DDBJ databases">
        <title>Genomic Encyclopedia of Type Strains, Phase IV (KMG-IV): sequencing the most valuable type-strain genomes for metagenomic binning, comparative biology and taxonomic classification.</title>
        <authorList>
            <person name="Goeker M."/>
        </authorList>
    </citation>
    <scope>NUCLEOTIDE SEQUENCE [LARGE SCALE GENOMIC DNA]</scope>
    <source>
        <strain evidence="6 7">DSM 19612</strain>
    </source>
</reference>
<evidence type="ECO:0000256" key="2">
    <source>
        <dbReference type="ARBA" id="ARBA00022692"/>
    </source>
</evidence>
<keyword evidence="6" id="KW-0489">Methyltransferase</keyword>
<dbReference type="GO" id="GO:0016020">
    <property type="term" value="C:membrane"/>
    <property type="evidence" value="ECO:0007669"/>
    <property type="project" value="UniProtKB-SubCell"/>
</dbReference>
<name>A0A841PXQ0_9BACI</name>
<evidence type="ECO:0000313" key="7">
    <source>
        <dbReference type="Proteomes" id="UP000581688"/>
    </source>
</evidence>
<feature type="transmembrane region" description="Helical" evidence="5">
    <location>
        <begin position="129"/>
        <end position="154"/>
    </location>
</feature>
<dbReference type="AlphaFoldDB" id="A0A841PXQ0"/>
<dbReference type="GO" id="GO:0032259">
    <property type="term" value="P:methylation"/>
    <property type="evidence" value="ECO:0007669"/>
    <property type="project" value="UniProtKB-KW"/>
</dbReference>
<feature type="transmembrane region" description="Helical" evidence="5">
    <location>
        <begin position="41"/>
        <end position="61"/>
    </location>
</feature>
<dbReference type="InterPro" id="IPR007269">
    <property type="entry name" value="ICMT_MeTrfase"/>
</dbReference>
<dbReference type="GO" id="GO:0004671">
    <property type="term" value="F:protein C-terminal S-isoprenylcysteine carboxyl O-methyltransferase activity"/>
    <property type="evidence" value="ECO:0007669"/>
    <property type="project" value="InterPro"/>
</dbReference>
<sequence length="169" mass="19843">MIYFWIWIVIIIQRIVELIVAKSNENWMRGKGANVVKEGHYKWIVVTHVSFLLWVMIEAYLSHSLTANIGEMLIISFVLLQLFRLWCLFSLGRFWNTRIIILPGAELVKKGPYKFINHPNYLVVGLEFIVIPLLFKAYIAAILFPILHVILMCYRIPLENKVLKEVNEE</sequence>
<keyword evidence="3 5" id="KW-1133">Transmembrane helix</keyword>
<gene>
    <name evidence="6" type="ORF">HNQ94_000711</name>
</gene>
<feature type="transmembrane region" description="Helical" evidence="5">
    <location>
        <begin position="5"/>
        <end position="21"/>
    </location>
</feature>
<evidence type="ECO:0000256" key="4">
    <source>
        <dbReference type="ARBA" id="ARBA00023136"/>
    </source>
</evidence>
<dbReference type="RefSeq" id="WP_221452481.1">
    <property type="nucleotide sequence ID" value="NZ_CADDWK010000002.1"/>
</dbReference>
<keyword evidence="4 5" id="KW-0472">Membrane</keyword>